<feature type="transmembrane region" description="Helical" evidence="8">
    <location>
        <begin position="312"/>
        <end position="336"/>
    </location>
</feature>
<dbReference type="Gene3D" id="3.80.10.10">
    <property type="entry name" value="Ribonuclease Inhibitor"/>
    <property type="match status" value="2"/>
</dbReference>
<evidence type="ECO:0000256" key="3">
    <source>
        <dbReference type="ARBA" id="ARBA00022692"/>
    </source>
</evidence>
<evidence type="ECO:0000256" key="1">
    <source>
        <dbReference type="ARBA" id="ARBA00004370"/>
    </source>
</evidence>
<keyword evidence="2" id="KW-0433">Leucine-rich repeat</keyword>
<sequence>MVRSAERKKKLHSQMAPLHFLSIFLLFTFSLPTPTTSSNGEVGTLMALKSYLDPKDHVLGTWTLGGDPCKGDFEGVLCNSEGKVVSISLQGKGLDGVLSPAVARLKSLNALYLHYNKLNGEIPKEVGDLAELVDLYLNVNNFSGVVPMEIGNLANLQVLQLCYNQLSGSIPTHLGLAKKLNVLALQSNHLTGAIPASLGNLTRLLRLDLSFNRLFGSIPSTLVDITSLTVLDLRNNSLSGNVPLGLKRLNTEFLYANNTGLCGIGFKTLQSCPTDDQSVTKKPESVSKPQQIPQSANPNIGNPASYSKHSSAGVIVGSFVAVCFAAFGAFFTFLYYRRQKQKIGSSLDVSDSRLSTDQSNHLYKKHASPLVSLECSNRWDATSEEEMLHSLRFNLEEVECATQYFSEVNLLNKSTFGTSTYKGTLRDGTIVAIKRISKTSCKAEEADFLKGLKLVTLLRHENLVALRGFCCSRGRGECFLVYEFMANGCLSDYLDLSGDQLKGRFLDWGTRVCIIKGIAKGIDYLHSNRANKPSLLHQNISAEKVLLDRHFMPHLSNAGVHKLLADDIVFSALKSSAAMGYLAPEYTTTGRFTEKSDIYAFGVLTLQILTGKRKVFHRRISAEFGKLDELVDENLNGDFSRAEAAKFIGIALLCISESPGYRPSMETVVQQLG</sequence>
<feature type="signal peptide" evidence="9">
    <location>
        <begin position="1"/>
        <end position="37"/>
    </location>
</feature>
<dbReference type="Pfam" id="PF08263">
    <property type="entry name" value="LRRNT_2"/>
    <property type="match status" value="1"/>
</dbReference>
<feature type="region of interest" description="Disordered" evidence="7">
    <location>
        <begin position="275"/>
        <end position="303"/>
    </location>
</feature>
<keyword evidence="4" id="KW-0677">Repeat</keyword>
<evidence type="ECO:0000313" key="12">
    <source>
        <dbReference type="Proteomes" id="UP001151287"/>
    </source>
</evidence>
<dbReference type="Pfam" id="PF07714">
    <property type="entry name" value="PK_Tyr_Ser-Thr"/>
    <property type="match status" value="1"/>
</dbReference>
<dbReference type="Pfam" id="PF13855">
    <property type="entry name" value="LRR_8"/>
    <property type="match status" value="1"/>
</dbReference>
<organism evidence="11 12">
    <name type="scientific">Rhynchospora breviuscula</name>
    <dbReference type="NCBI Taxonomy" id="2022672"/>
    <lineage>
        <taxon>Eukaryota</taxon>
        <taxon>Viridiplantae</taxon>
        <taxon>Streptophyta</taxon>
        <taxon>Embryophyta</taxon>
        <taxon>Tracheophyta</taxon>
        <taxon>Spermatophyta</taxon>
        <taxon>Magnoliopsida</taxon>
        <taxon>Liliopsida</taxon>
        <taxon>Poales</taxon>
        <taxon>Cyperaceae</taxon>
        <taxon>Cyperoideae</taxon>
        <taxon>Rhynchosporeae</taxon>
        <taxon>Rhynchospora</taxon>
    </lineage>
</organism>
<protein>
    <recommendedName>
        <fullName evidence="10">Protein kinase domain-containing protein</fullName>
    </recommendedName>
</protein>
<dbReference type="AlphaFoldDB" id="A0A9Q0CGG1"/>
<evidence type="ECO:0000256" key="7">
    <source>
        <dbReference type="SAM" id="MobiDB-lite"/>
    </source>
</evidence>
<dbReference type="InterPro" id="IPR013210">
    <property type="entry name" value="LRR_N_plant-typ"/>
</dbReference>
<proteinExistence type="predicted"/>
<dbReference type="Gene3D" id="3.30.200.20">
    <property type="entry name" value="Phosphorylase Kinase, domain 1"/>
    <property type="match status" value="1"/>
</dbReference>
<dbReference type="InterPro" id="IPR001611">
    <property type="entry name" value="Leu-rich_rpt"/>
</dbReference>
<dbReference type="InterPro" id="IPR000719">
    <property type="entry name" value="Prot_kinase_dom"/>
</dbReference>
<dbReference type="SUPFAM" id="SSF56112">
    <property type="entry name" value="Protein kinase-like (PK-like)"/>
    <property type="match status" value="1"/>
</dbReference>
<evidence type="ECO:0000256" key="8">
    <source>
        <dbReference type="SAM" id="Phobius"/>
    </source>
</evidence>
<evidence type="ECO:0000313" key="11">
    <source>
        <dbReference type="EMBL" id="KAJ1693277.1"/>
    </source>
</evidence>
<dbReference type="InterPro" id="IPR032675">
    <property type="entry name" value="LRR_dom_sf"/>
</dbReference>
<keyword evidence="3 8" id="KW-0812">Transmembrane</keyword>
<dbReference type="InterPro" id="IPR046959">
    <property type="entry name" value="PRK1-6/SRF4-like"/>
</dbReference>
<dbReference type="SUPFAM" id="SSF52058">
    <property type="entry name" value="L domain-like"/>
    <property type="match status" value="1"/>
</dbReference>
<feature type="chain" id="PRO_5040166775" description="Protein kinase domain-containing protein" evidence="9">
    <location>
        <begin position="38"/>
        <end position="673"/>
    </location>
</feature>
<dbReference type="Proteomes" id="UP001151287">
    <property type="component" value="Unassembled WGS sequence"/>
</dbReference>
<accession>A0A9Q0CGG1</accession>
<evidence type="ECO:0000256" key="9">
    <source>
        <dbReference type="SAM" id="SignalP"/>
    </source>
</evidence>
<keyword evidence="9" id="KW-0732">Signal</keyword>
<evidence type="ECO:0000256" key="6">
    <source>
        <dbReference type="ARBA" id="ARBA00023136"/>
    </source>
</evidence>
<dbReference type="FunFam" id="3.30.200.20:FF:000371">
    <property type="entry name" value="Protein NSP-INTERACTING KINASE 2"/>
    <property type="match status" value="1"/>
</dbReference>
<dbReference type="GO" id="GO:0004672">
    <property type="term" value="F:protein kinase activity"/>
    <property type="evidence" value="ECO:0007669"/>
    <property type="project" value="InterPro"/>
</dbReference>
<evidence type="ECO:0000256" key="2">
    <source>
        <dbReference type="ARBA" id="ARBA00022614"/>
    </source>
</evidence>
<comment type="subcellular location">
    <subcellularLocation>
        <location evidence="1">Membrane</location>
    </subcellularLocation>
</comment>
<dbReference type="PANTHER" id="PTHR48007:SF65">
    <property type="entry name" value="OS01G0577600 PROTEIN"/>
    <property type="match status" value="1"/>
</dbReference>
<dbReference type="InterPro" id="IPR001245">
    <property type="entry name" value="Ser-Thr/Tyr_kinase_cat_dom"/>
</dbReference>
<evidence type="ECO:0000259" key="10">
    <source>
        <dbReference type="PROSITE" id="PS50011"/>
    </source>
</evidence>
<evidence type="ECO:0000256" key="4">
    <source>
        <dbReference type="ARBA" id="ARBA00022737"/>
    </source>
</evidence>
<dbReference type="GO" id="GO:0005524">
    <property type="term" value="F:ATP binding"/>
    <property type="evidence" value="ECO:0007669"/>
    <property type="project" value="InterPro"/>
</dbReference>
<keyword evidence="12" id="KW-1185">Reference proteome</keyword>
<dbReference type="InterPro" id="IPR011009">
    <property type="entry name" value="Kinase-like_dom_sf"/>
</dbReference>
<keyword evidence="6 8" id="KW-0472">Membrane</keyword>
<name>A0A9Q0CGG1_9POAL</name>
<dbReference type="Gene3D" id="1.10.510.10">
    <property type="entry name" value="Transferase(Phosphotransferase) domain 1"/>
    <property type="match status" value="1"/>
</dbReference>
<dbReference type="EMBL" id="JAMQYH010000003">
    <property type="protein sequence ID" value="KAJ1693277.1"/>
    <property type="molecule type" value="Genomic_DNA"/>
</dbReference>
<comment type="caution">
    <text evidence="11">The sequence shown here is derived from an EMBL/GenBank/DDBJ whole genome shotgun (WGS) entry which is preliminary data.</text>
</comment>
<gene>
    <name evidence="11" type="ORF">LUZ63_009975</name>
</gene>
<evidence type="ECO:0000256" key="5">
    <source>
        <dbReference type="ARBA" id="ARBA00022989"/>
    </source>
</evidence>
<dbReference type="PROSITE" id="PS50011">
    <property type="entry name" value="PROTEIN_KINASE_DOM"/>
    <property type="match status" value="1"/>
</dbReference>
<dbReference type="OrthoDB" id="676979at2759"/>
<dbReference type="PANTHER" id="PTHR48007">
    <property type="entry name" value="LEUCINE-RICH REPEAT RECEPTOR-LIKE PROTEIN KINASE PXC1"/>
    <property type="match status" value="1"/>
</dbReference>
<dbReference type="Pfam" id="PF00560">
    <property type="entry name" value="LRR_1"/>
    <property type="match status" value="1"/>
</dbReference>
<feature type="compositionally biased region" description="Polar residues" evidence="7">
    <location>
        <begin position="287"/>
        <end position="303"/>
    </location>
</feature>
<dbReference type="GO" id="GO:0016020">
    <property type="term" value="C:membrane"/>
    <property type="evidence" value="ECO:0007669"/>
    <property type="project" value="UniProtKB-SubCell"/>
</dbReference>
<reference evidence="11" key="1">
    <citation type="journal article" date="2022" name="Cell">
        <title>Repeat-based holocentromeres influence genome architecture and karyotype evolution.</title>
        <authorList>
            <person name="Hofstatter P.G."/>
            <person name="Thangavel G."/>
            <person name="Lux T."/>
            <person name="Neumann P."/>
            <person name="Vondrak T."/>
            <person name="Novak P."/>
            <person name="Zhang M."/>
            <person name="Costa L."/>
            <person name="Castellani M."/>
            <person name="Scott A."/>
            <person name="Toegelov H."/>
            <person name="Fuchs J."/>
            <person name="Mata-Sucre Y."/>
            <person name="Dias Y."/>
            <person name="Vanzela A.L.L."/>
            <person name="Huettel B."/>
            <person name="Almeida C.C.S."/>
            <person name="Simkova H."/>
            <person name="Souza G."/>
            <person name="Pedrosa-Harand A."/>
            <person name="Macas J."/>
            <person name="Mayer K.F.X."/>
            <person name="Houben A."/>
            <person name="Marques A."/>
        </authorList>
    </citation>
    <scope>NUCLEOTIDE SEQUENCE</scope>
    <source>
        <strain evidence="11">RhyBre1mFocal</strain>
    </source>
</reference>
<feature type="domain" description="Protein kinase" evidence="10">
    <location>
        <begin position="405"/>
        <end position="673"/>
    </location>
</feature>
<keyword evidence="5 8" id="KW-1133">Transmembrane helix</keyword>
<dbReference type="FunFam" id="3.80.10.10:FF:000379">
    <property type="entry name" value="Protein NSP-INTERACTING KINASE 2"/>
    <property type="match status" value="1"/>
</dbReference>